<evidence type="ECO:0000256" key="7">
    <source>
        <dbReference type="SAM" id="Phobius"/>
    </source>
</evidence>
<keyword evidence="5 7" id="KW-1133">Transmembrane helix</keyword>
<dbReference type="PROSITE" id="PS50850">
    <property type="entry name" value="MFS"/>
    <property type="match status" value="1"/>
</dbReference>
<accession>A0ABS8AXY8</accession>
<name>A0ABS8AXY8_9BACT</name>
<proteinExistence type="predicted"/>
<keyword evidence="2" id="KW-0813">Transport</keyword>
<feature type="transmembrane region" description="Helical" evidence="7">
    <location>
        <begin position="387"/>
        <end position="405"/>
    </location>
</feature>
<organism evidence="9 10">
    <name type="scientific">Hymenobacter lucidus</name>
    <dbReference type="NCBI Taxonomy" id="2880930"/>
    <lineage>
        <taxon>Bacteria</taxon>
        <taxon>Pseudomonadati</taxon>
        <taxon>Bacteroidota</taxon>
        <taxon>Cytophagia</taxon>
        <taxon>Cytophagales</taxon>
        <taxon>Hymenobacteraceae</taxon>
        <taxon>Hymenobacter</taxon>
    </lineage>
</organism>
<dbReference type="SUPFAM" id="SSF103473">
    <property type="entry name" value="MFS general substrate transporter"/>
    <property type="match status" value="1"/>
</dbReference>
<evidence type="ECO:0000313" key="10">
    <source>
        <dbReference type="Proteomes" id="UP001165296"/>
    </source>
</evidence>
<dbReference type="PANTHER" id="PTHR43266">
    <property type="entry name" value="MACROLIDE-EFFLUX PROTEIN"/>
    <property type="match status" value="1"/>
</dbReference>
<protein>
    <submittedName>
        <fullName evidence="9">MFS transporter</fullName>
    </submittedName>
</protein>
<feature type="transmembrane region" description="Helical" evidence="7">
    <location>
        <begin position="143"/>
        <end position="168"/>
    </location>
</feature>
<feature type="transmembrane region" description="Helical" evidence="7">
    <location>
        <begin position="21"/>
        <end position="42"/>
    </location>
</feature>
<evidence type="ECO:0000256" key="5">
    <source>
        <dbReference type="ARBA" id="ARBA00022989"/>
    </source>
</evidence>
<dbReference type="CDD" id="cd06173">
    <property type="entry name" value="MFS_MefA_like"/>
    <property type="match status" value="1"/>
</dbReference>
<feature type="transmembrane region" description="Helical" evidence="7">
    <location>
        <begin position="235"/>
        <end position="257"/>
    </location>
</feature>
<feature type="transmembrane region" description="Helical" evidence="7">
    <location>
        <begin position="54"/>
        <end position="77"/>
    </location>
</feature>
<evidence type="ECO:0000256" key="6">
    <source>
        <dbReference type="ARBA" id="ARBA00023136"/>
    </source>
</evidence>
<dbReference type="Proteomes" id="UP001165296">
    <property type="component" value="Unassembled WGS sequence"/>
</dbReference>
<dbReference type="Pfam" id="PF07690">
    <property type="entry name" value="MFS_1"/>
    <property type="match status" value="2"/>
</dbReference>
<feature type="domain" description="Major facilitator superfamily (MFS) profile" evidence="8">
    <location>
        <begin position="12"/>
        <end position="409"/>
    </location>
</feature>
<dbReference type="Gene3D" id="1.20.1250.20">
    <property type="entry name" value="MFS general substrate transporter like domains"/>
    <property type="match status" value="1"/>
</dbReference>
<evidence type="ECO:0000256" key="4">
    <source>
        <dbReference type="ARBA" id="ARBA00022692"/>
    </source>
</evidence>
<dbReference type="InterPro" id="IPR036259">
    <property type="entry name" value="MFS_trans_sf"/>
</dbReference>
<feature type="transmembrane region" description="Helical" evidence="7">
    <location>
        <begin position="356"/>
        <end position="375"/>
    </location>
</feature>
<evidence type="ECO:0000256" key="3">
    <source>
        <dbReference type="ARBA" id="ARBA00022475"/>
    </source>
</evidence>
<dbReference type="InterPro" id="IPR011701">
    <property type="entry name" value="MFS"/>
</dbReference>
<keyword evidence="10" id="KW-1185">Reference proteome</keyword>
<evidence type="ECO:0000256" key="2">
    <source>
        <dbReference type="ARBA" id="ARBA00022448"/>
    </source>
</evidence>
<dbReference type="EMBL" id="JAJADR010000010">
    <property type="protein sequence ID" value="MCB2410677.1"/>
    <property type="molecule type" value="Genomic_DNA"/>
</dbReference>
<feature type="transmembrane region" description="Helical" evidence="7">
    <location>
        <begin position="294"/>
        <end position="312"/>
    </location>
</feature>
<comment type="subcellular location">
    <subcellularLocation>
        <location evidence="1">Cell membrane</location>
        <topology evidence="1">Multi-pass membrane protein</topology>
    </subcellularLocation>
</comment>
<keyword evidence="4 7" id="KW-0812">Transmembrane</keyword>
<reference evidence="9" key="1">
    <citation type="submission" date="2021-10" db="EMBL/GenBank/DDBJ databases">
        <authorList>
            <person name="Dean J.D."/>
            <person name="Kim M.K."/>
            <person name="Newey C.N."/>
            <person name="Stoker T.S."/>
            <person name="Thompson D.W."/>
            <person name="Grose J.H."/>
        </authorList>
    </citation>
    <scope>NUCLEOTIDE SEQUENCE</scope>
    <source>
        <strain evidence="9">BT178</strain>
    </source>
</reference>
<gene>
    <name evidence="9" type="ORF">LGH74_22000</name>
</gene>
<dbReference type="RefSeq" id="WP_226179804.1">
    <property type="nucleotide sequence ID" value="NZ_JAJADR010000010.1"/>
</dbReference>
<evidence type="ECO:0000256" key="1">
    <source>
        <dbReference type="ARBA" id="ARBA00004651"/>
    </source>
</evidence>
<dbReference type="PANTHER" id="PTHR43266:SF2">
    <property type="entry name" value="MAJOR FACILITATOR SUPERFAMILY (MFS) PROFILE DOMAIN-CONTAINING PROTEIN"/>
    <property type="match status" value="1"/>
</dbReference>
<comment type="caution">
    <text evidence="9">The sequence shown here is derived from an EMBL/GenBank/DDBJ whole genome shotgun (WGS) entry which is preliminary data.</text>
</comment>
<keyword evidence="6 7" id="KW-0472">Membrane</keyword>
<sequence length="426" mass="45200">MAVSALFAPFQSLHNPVFARLYAAQTTSLLGDALTWVGLALLAFELGGEDSAQILAFALTLRVTAFVLLSPLAGVLADRLNRKTILVVADVVRMLIIALLPFVTEVWQVYVLMFVVNAFTAFFTPTFQAVIPAVTTDEEFPQAISLSGATYELLGVLGPGLAGAVAAFMGARNIFFLDAATFLVSAALVLTLPGRLQSAEAEAAQNKPGAEVPRVTLTTLLEGTRRLWTDGLMRYALLLELVAAVSGALILVNTVGYVKGQLGLDTTHYGWAMSAFGVGATVAALLTGVLDKRLARPTFVLVGALLSTLAVLPANRAGVYPLLALWLLAGAGQNWVNLTTQTIIAGQTPEEFQGRVYGAHFAWSHLWWAFAYPLAGFLGTRYVTGSFLYGGLVALLLLAATWLLSRGTVQSTPAKAPVDSGVLKSK</sequence>
<evidence type="ECO:0000313" key="9">
    <source>
        <dbReference type="EMBL" id="MCB2410677.1"/>
    </source>
</evidence>
<feature type="transmembrane region" description="Helical" evidence="7">
    <location>
        <begin position="269"/>
        <end position="287"/>
    </location>
</feature>
<dbReference type="InterPro" id="IPR020846">
    <property type="entry name" value="MFS_dom"/>
</dbReference>
<keyword evidence="3" id="KW-1003">Cell membrane</keyword>
<evidence type="ECO:0000259" key="8">
    <source>
        <dbReference type="PROSITE" id="PS50850"/>
    </source>
</evidence>